<evidence type="ECO:0000259" key="2">
    <source>
        <dbReference type="Pfam" id="PF01841"/>
    </source>
</evidence>
<dbReference type="InterPro" id="IPR024618">
    <property type="entry name" value="DUF3857"/>
</dbReference>
<feature type="domain" description="DUF3857" evidence="3">
    <location>
        <begin position="49"/>
        <end position="209"/>
    </location>
</feature>
<reference evidence="4 5" key="1">
    <citation type="submission" date="2019-11" db="EMBL/GenBank/DDBJ databases">
        <title>Pseudomonas karstica sp. nov. and Pseudomonas spelaei sp. nov. from karst caves.</title>
        <authorList>
            <person name="Zeman M."/>
        </authorList>
    </citation>
    <scope>NUCLEOTIDE SEQUENCE [LARGE SCALE GENOMIC DNA]</scope>
    <source>
        <strain evidence="4 5">CCM 7893</strain>
    </source>
</reference>
<keyword evidence="5" id="KW-1185">Reference proteome</keyword>
<comment type="caution">
    <text evidence="4">The sequence shown here is derived from an EMBL/GenBank/DDBJ whole genome shotgun (WGS) entry which is preliminary data.</text>
</comment>
<evidence type="ECO:0000313" key="5">
    <source>
        <dbReference type="Proteomes" id="UP000438196"/>
    </source>
</evidence>
<dbReference type="Gene3D" id="2.60.120.1130">
    <property type="match status" value="1"/>
</dbReference>
<dbReference type="EMBL" id="WNNK01000010">
    <property type="protein sequence ID" value="MUF05497.1"/>
    <property type="molecule type" value="Genomic_DNA"/>
</dbReference>
<dbReference type="OrthoDB" id="103430at2"/>
<dbReference type="Gene3D" id="3.10.620.30">
    <property type="match status" value="1"/>
</dbReference>
<dbReference type="InterPro" id="IPR002931">
    <property type="entry name" value="Transglutaminase-like"/>
</dbReference>
<feature type="signal peptide" evidence="1">
    <location>
        <begin position="1"/>
        <end position="27"/>
    </location>
</feature>
<feature type="chain" id="PRO_5026238982" evidence="1">
    <location>
        <begin position="28"/>
        <end position="620"/>
    </location>
</feature>
<sequence>MLSSPVFPARRLWALVLMVGVFGCAQAKDGAADHSVTVEKNIQSFVINADGSYVQDVESVLHINEERAIQSRAQQSVSYNRSLDTLDIVEAFTQKPDGRKVPVSTDQIREQQERASADAPMFQDSRVKVVIFPEVAVGDRLNLRYQRVRKTALFPGEFINASTPSINPMEQFSLTYDLPVDKPLYADTRGFTASAPAAAPGRKVYRWDYVPAEKSRPERGAVSYMDYGQFLAVSTFENYQALAKAYQARAIVEVTPAISELAKALTIDLPTPRAKAMALSNWVRKNIRYVAVYLDAGGVVPHAAQSVLDNRYGDCKDHVALLEALLKAVAIESSPALISYGSAYTLPKVAALTPINHVITYVPSLDLYMDSTSTQTAAGYLPILDLDKPVLLTRTGELARTPATQPGKAFSDVVFKVHDSGAADFTLASRFEGWRTEVSRYRVRTMTRADRDVIIQRILHSYGQAGSGKLETDALDGDAPSFNVTLAGRTDNLVNLPGPIGVPTLSSLGEGIAQNVFALASEKERAQNFTCISGETHEKARFEFPKTINILAVPKAVSLEGGDFDYRASYAQEGNTVVISRVVKFAHPDAVCGPETFKAMKPVIEAMINDLKSQIIVQTL</sequence>
<gene>
    <name evidence="4" type="ORF">GNF76_14175</name>
</gene>
<organism evidence="4 5">
    <name type="scientific">Pseudomonas spelaei</name>
    <dbReference type="NCBI Taxonomy" id="1055469"/>
    <lineage>
        <taxon>Bacteria</taxon>
        <taxon>Pseudomonadati</taxon>
        <taxon>Pseudomonadota</taxon>
        <taxon>Gammaproteobacteria</taxon>
        <taxon>Pseudomonadales</taxon>
        <taxon>Pseudomonadaceae</taxon>
        <taxon>Pseudomonas</taxon>
    </lineage>
</organism>
<dbReference type="Pfam" id="PF01841">
    <property type="entry name" value="Transglut_core"/>
    <property type="match status" value="1"/>
</dbReference>
<dbReference type="RefSeq" id="WP_155583770.1">
    <property type="nucleotide sequence ID" value="NZ_JBHSTH010000003.1"/>
</dbReference>
<dbReference type="Proteomes" id="UP000438196">
    <property type="component" value="Unassembled WGS sequence"/>
</dbReference>
<dbReference type="AlphaFoldDB" id="A0A6I3W5P5"/>
<evidence type="ECO:0000256" key="1">
    <source>
        <dbReference type="SAM" id="SignalP"/>
    </source>
</evidence>
<proteinExistence type="predicted"/>
<dbReference type="InterPro" id="IPR038765">
    <property type="entry name" value="Papain-like_cys_pep_sf"/>
</dbReference>
<dbReference type="SUPFAM" id="SSF54001">
    <property type="entry name" value="Cysteine proteinases"/>
    <property type="match status" value="1"/>
</dbReference>
<feature type="domain" description="Transglutaminase-like" evidence="2">
    <location>
        <begin position="261"/>
        <end position="333"/>
    </location>
</feature>
<dbReference type="Pfam" id="PF12969">
    <property type="entry name" value="DUF3857"/>
    <property type="match status" value="1"/>
</dbReference>
<accession>A0A6I3W5P5</accession>
<evidence type="ECO:0000259" key="3">
    <source>
        <dbReference type="Pfam" id="PF12969"/>
    </source>
</evidence>
<evidence type="ECO:0000313" key="4">
    <source>
        <dbReference type="EMBL" id="MUF05497.1"/>
    </source>
</evidence>
<protein>
    <submittedName>
        <fullName evidence="4">DUF3857 domain-containing protein</fullName>
    </submittedName>
</protein>
<dbReference type="Gene3D" id="2.60.40.3140">
    <property type="match status" value="1"/>
</dbReference>
<name>A0A6I3W5P5_9PSED</name>
<keyword evidence="1" id="KW-0732">Signal</keyword>